<evidence type="ECO:0000256" key="1">
    <source>
        <dbReference type="SAM" id="Phobius"/>
    </source>
</evidence>
<keyword evidence="1" id="KW-0812">Transmembrane</keyword>
<protein>
    <submittedName>
        <fullName evidence="2">Uncharacterized protein</fullName>
    </submittedName>
</protein>
<sequence length="126" mass="14458">MLNKRTSSFQVWVYIAYGFYFLVGLAWFLMSLLKGGRFNIYPVFIMAIFGVQYYYKHLITNLVLGLLSLLLSVYSLLEAVNLAAYYAKLRPLEMADRLLIALPVVGIVMSGILVFSYIKLNLDRKL</sequence>
<name>A0A2S7STL8_9BACT</name>
<reference evidence="2 3" key="1">
    <citation type="submission" date="2018-01" db="EMBL/GenBank/DDBJ databases">
        <title>A novel member of the phylum Bacteroidetes isolated from glacier ice.</title>
        <authorList>
            <person name="Liu Q."/>
            <person name="Xin Y.-H."/>
        </authorList>
    </citation>
    <scope>NUCLEOTIDE SEQUENCE [LARGE SCALE GENOMIC DNA]</scope>
    <source>
        <strain evidence="2 3">RB1R16</strain>
    </source>
</reference>
<gene>
    <name evidence="2" type="ORF">CJD36_016535</name>
</gene>
<proteinExistence type="predicted"/>
<feature type="transmembrane region" description="Helical" evidence="1">
    <location>
        <begin position="62"/>
        <end position="86"/>
    </location>
</feature>
<organism evidence="2 3">
    <name type="scientific">Flavipsychrobacter stenotrophus</name>
    <dbReference type="NCBI Taxonomy" id="2077091"/>
    <lineage>
        <taxon>Bacteria</taxon>
        <taxon>Pseudomonadati</taxon>
        <taxon>Bacteroidota</taxon>
        <taxon>Chitinophagia</taxon>
        <taxon>Chitinophagales</taxon>
        <taxon>Chitinophagaceae</taxon>
        <taxon>Flavipsychrobacter</taxon>
    </lineage>
</organism>
<keyword evidence="1" id="KW-0472">Membrane</keyword>
<evidence type="ECO:0000313" key="3">
    <source>
        <dbReference type="Proteomes" id="UP000239872"/>
    </source>
</evidence>
<keyword evidence="1" id="KW-1133">Transmembrane helix</keyword>
<comment type="caution">
    <text evidence="2">The sequence shown here is derived from an EMBL/GenBank/DDBJ whole genome shotgun (WGS) entry which is preliminary data.</text>
</comment>
<dbReference type="Proteomes" id="UP000239872">
    <property type="component" value="Unassembled WGS sequence"/>
</dbReference>
<evidence type="ECO:0000313" key="2">
    <source>
        <dbReference type="EMBL" id="PQJ10289.1"/>
    </source>
</evidence>
<dbReference type="RefSeq" id="WP_105040298.1">
    <property type="nucleotide sequence ID" value="NZ_PPSL01000004.1"/>
</dbReference>
<dbReference type="EMBL" id="PPSL01000004">
    <property type="protein sequence ID" value="PQJ10289.1"/>
    <property type="molecule type" value="Genomic_DNA"/>
</dbReference>
<feature type="transmembrane region" description="Helical" evidence="1">
    <location>
        <begin position="12"/>
        <end position="32"/>
    </location>
</feature>
<feature type="transmembrane region" description="Helical" evidence="1">
    <location>
        <begin position="38"/>
        <end position="55"/>
    </location>
</feature>
<feature type="transmembrane region" description="Helical" evidence="1">
    <location>
        <begin position="98"/>
        <end position="118"/>
    </location>
</feature>
<keyword evidence="3" id="KW-1185">Reference proteome</keyword>
<accession>A0A2S7STL8</accession>
<dbReference type="AlphaFoldDB" id="A0A2S7STL8"/>